<dbReference type="EMBL" id="JAHWGI010001226">
    <property type="protein sequence ID" value="KAK3925296.1"/>
    <property type="molecule type" value="Genomic_DNA"/>
</dbReference>
<comment type="caution">
    <text evidence="1">The sequence shown here is derived from an EMBL/GenBank/DDBJ whole genome shotgun (WGS) entry which is preliminary data.</text>
</comment>
<dbReference type="Proteomes" id="UP001219518">
    <property type="component" value="Unassembled WGS sequence"/>
</dbReference>
<sequence>MVGRIGPGERLALTLRYLAVGDFQKSLSYEFLISPSTICGIVRETCSVLWDVLSVEVFVVPSAENLQRIAEEFEARWNFPNCIGAIDGRHCEI</sequence>
<reference evidence="1" key="2">
    <citation type="journal article" date="2023" name="BMC Genomics">
        <title>Pest status, molecular evolution, and epigenetic factors derived from the genome assembly of Frankliniella fusca, a thysanopteran phytovirus vector.</title>
        <authorList>
            <person name="Catto M.A."/>
            <person name="Labadie P.E."/>
            <person name="Jacobson A.L."/>
            <person name="Kennedy G.G."/>
            <person name="Srinivasan R."/>
            <person name="Hunt B.G."/>
        </authorList>
    </citation>
    <scope>NUCLEOTIDE SEQUENCE</scope>
    <source>
        <strain evidence="1">PL_HMW_Pooled</strain>
    </source>
</reference>
<proteinExistence type="predicted"/>
<protein>
    <submittedName>
        <fullName evidence="1">Protein ANTAGONIST OF LIKE HETEROCHROMATIN PROTEIN 1</fullName>
    </submittedName>
</protein>
<keyword evidence="2" id="KW-1185">Reference proteome</keyword>
<name>A0AAE1LM33_9NEOP</name>
<evidence type="ECO:0000313" key="1">
    <source>
        <dbReference type="EMBL" id="KAK3925296.1"/>
    </source>
</evidence>
<reference evidence="1" key="1">
    <citation type="submission" date="2021-07" db="EMBL/GenBank/DDBJ databases">
        <authorList>
            <person name="Catto M.A."/>
            <person name="Jacobson A."/>
            <person name="Kennedy G."/>
            <person name="Labadie P."/>
            <person name="Hunt B.G."/>
            <person name="Srinivasan R."/>
        </authorList>
    </citation>
    <scope>NUCLEOTIDE SEQUENCE</scope>
    <source>
        <strain evidence="1">PL_HMW_Pooled</strain>
        <tissue evidence="1">Head</tissue>
    </source>
</reference>
<gene>
    <name evidence="1" type="ORF">KUF71_013503</name>
</gene>
<evidence type="ECO:0000313" key="2">
    <source>
        <dbReference type="Proteomes" id="UP001219518"/>
    </source>
</evidence>
<accession>A0AAE1LM33</accession>
<organism evidence="1 2">
    <name type="scientific">Frankliniella fusca</name>
    <dbReference type="NCBI Taxonomy" id="407009"/>
    <lineage>
        <taxon>Eukaryota</taxon>
        <taxon>Metazoa</taxon>
        <taxon>Ecdysozoa</taxon>
        <taxon>Arthropoda</taxon>
        <taxon>Hexapoda</taxon>
        <taxon>Insecta</taxon>
        <taxon>Pterygota</taxon>
        <taxon>Neoptera</taxon>
        <taxon>Paraneoptera</taxon>
        <taxon>Thysanoptera</taxon>
        <taxon>Terebrantia</taxon>
        <taxon>Thripoidea</taxon>
        <taxon>Thripidae</taxon>
        <taxon>Frankliniella</taxon>
    </lineage>
</organism>
<dbReference type="AlphaFoldDB" id="A0AAE1LM33"/>